<reference evidence="8 9" key="1">
    <citation type="submission" date="2024-03" db="EMBL/GenBank/DDBJ databases">
        <authorList>
            <person name="Jo J.-H."/>
        </authorList>
    </citation>
    <scope>NUCLEOTIDE SEQUENCE [LARGE SCALE GENOMIC DNA]</scope>
    <source>
        <strain evidence="8 9">AS3R-12</strain>
    </source>
</reference>
<organism evidence="8 9">
    <name type="scientific">Novosphingobium aquae</name>
    <dbReference type="NCBI Taxonomy" id="3133435"/>
    <lineage>
        <taxon>Bacteria</taxon>
        <taxon>Pseudomonadati</taxon>
        <taxon>Pseudomonadota</taxon>
        <taxon>Alphaproteobacteria</taxon>
        <taxon>Sphingomonadales</taxon>
        <taxon>Sphingomonadaceae</taxon>
        <taxon>Novosphingobium</taxon>
    </lineage>
</organism>
<comment type="caution">
    <text evidence="8">The sequence shown here is derived from an EMBL/GenBank/DDBJ whole genome shotgun (WGS) entry which is preliminary data.</text>
</comment>
<feature type="transmembrane region" description="Helical" evidence="6">
    <location>
        <begin position="110"/>
        <end position="130"/>
    </location>
</feature>
<accession>A0ABU8SAS7</accession>
<feature type="transmembrane region" description="Helical" evidence="6">
    <location>
        <begin position="388"/>
        <end position="410"/>
    </location>
</feature>
<keyword evidence="3 6" id="KW-0812">Transmembrane</keyword>
<feature type="transmembrane region" description="Helical" evidence="6">
    <location>
        <begin position="352"/>
        <end position="376"/>
    </location>
</feature>
<dbReference type="Gene3D" id="1.20.1250.20">
    <property type="entry name" value="MFS general substrate transporter like domains"/>
    <property type="match status" value="1"/>
</dbReference>
<feature type="transmembrane region" description="Helical" evidence="6">
    <location>
        <begin position="262"/>
        <end position="280"/>
    </location>
</feature>
<dbReference type="SUPFAM" id="SSF103473">
    <property type="entry name" value="MFS general substrate transporter"/>
    <property type="match status" value="1"/>
</dbReference>
<evidence type="ECO:0000256" key="4">
    <source>
        <dbReference type="ARBA" id="ARBA00022989"/>
    </source>
</evidence>
<dbReference type="EMBL" id="JBBHJY010000007">
    <property type="protein sequence ID" value="MEJ6011071.1"/>
    <property type="molecule type" value="Genomic_DNA"/>
</dbReference>
<sequence>MANRSTVTGYSWYVLAILTLAQTCHGMDRAVIGLVLKPIGDEFNLSGQQLGLLAGLAYGLPFALAAIPFGYAVDRTNRKVLLSCALTAWSGATAACAAATGYWSLLLGRASVGVAEAGGSPTGMSILSDYFGTDRRATAIGIWYLSAGIGFAIAFFAGGMIVEAYGWRWTFVLAGLPGILLAPLLLLTLREPKRGQMDKGEPEVSTGLWPRLKELMARPGIAYGVAAITCIATGIYGMSTWLATFLVESRGMPLAEAGTTVAIAYGLLGSIGGLGAGWGVDRINAARGGFDPARTALIASAIPVMTAISGVAAVSLSSGLLATACIMAAGLFSSSYNGPVNAMIVTQAGPNLRGLAISTVQTSANLIGVGFGTWLIGKISDVVGGSAGLAWGIGTAMIFCVLGGAFLLLASLQIKAGRKPELSNSRS</sequence>
<feature type="transmembrane region" description="Helical" evidence="6">
    <location>
        <begin position="80"/>
        <end position="104"/>
    </location>
</feature>
<evidence type="ECO:0000256" key="2">
    <source>
        <dbReference type="ARBA" id="ARBA00022448"/>
    </source>
</evidence>
<evidence type="ECO:0000256" key="5">
    <source>
        <dbReference type="ARBA" id="ARBA00023136"/>
    </source>
</evidence>
<feature type="transmembrane region" description="Helical" evidence="6">
    <location>
        <begin position="320"/>
        <end position="340"/>
    </location>
</feature>
<dbReference type="Proteomes" id="UP001379235">
    <property type="component" value="Unassembled WGS sequence"/>
</dbReference>
<dbReference type="InterPro" id="IPR044770">
    <property type="entry name" value="MFS_spinster-like"/>
</dbReference>
<name>A0ABU8SAS7_9SPHN</name>
<feature type="transmembrane region" description="Helical" evidence="6">
    <location>
        <begin position="167"/>
        <end position="189"/>
    </location>
</feature>
<evidence type="ECO:0000313" key="8">
    <source>
        <dbReference type="EMBL" id="MEJ6011071.1"/>
    </source>
</evidence>
<feature type="transmembrane region" description="Helical" evidence="6">
    <location>
        <begin position="221"/>
        <end position="242"/>
    </location>
</feature>
<keyword evidence="5 6" id="KW-0472">Membrane</keyword>
<feature type="transmembrane region" description="Helical" evidence="6">
    <location>
        <begin position="292"/>
        <end position="314"/>
    </location>
</feature>
<keyword evidence="9" id="KW-1185">Reference proteome</keyword>
<dbReference type="InterPro" id="IPR036259">
    <property type="entry name" value="MFS_trans_sf"/>
</dbReference>
<dbReference type="PANTHER" id="PTHR23505">
    <property type="entry name" value="SPINSTER"/>
    <property type="match status" value="1"/>
</dbReference>
<keyword evidence="4 6" id="KW-1133">Transmembrane helix</keyword>
<proteinExistence type="predicted"/>
<protein>
    <submittedName>
        <fullName evidence="8">MFS transporter</fullName>
    </submittedName>
</protein>
<dbReference type="InterPro" id="IPR011701">
    <property type="entry name" value="MFS"/>
</dbReference>
<evidence type="ECO:0000256" key="1">
    <source>
        <dbReference type="ARBA" id="ARBA00004141"/>
    </source>
</evidence>
<dbReference type="InterPro" id="IPR020846">
    <property type="entry name" value="MFS_dom"/>
</dbReference>
<feature type="transmembrane region" description="Helical" evidence="6">
    <location>
        <begin position="142"/>
        <end position="161"/>
    </location>
</feature>
<gene>
    <name evidence="8" type="ORF">WG900_14200</name>
</gene>
<comment type="subcellular location">
    <subcellularLocation>
        <location evidence="1">Membrane</location>
        <topology evidence="1">Multi-pass membrane protein</topology>
    </subcellularLocation>
</comment>
<evidence type="ECO:0000259" key="7">
    <source>
        <dbReference type="PROSITE" id="PS50850"/>
    </source>
</evidence>
<evidence type="ECO:0000256" key="6">
    <source>
        <dbReference type="SAM" id="Phobius"/>
    </source>
</evidence>
<dbReference type="Pfam" id="PF07690">
    <property type="entry name" value="MFS_1"/>
    <property type="match status" value="1"/>
</dbReference>
<evidence type="ECO:0000256" key="3">
    <source>
        <dbReference type="ARBA" id="ARBA00022692"/>
    </source>
</evidence>
<dbReference type="PROSITE" id="PS50850">
    <property type="entry name" value="MFS"/>
    <property type="match status" value="1"/>
</dbReference>
<dbReference type="RefSeq" id="WP_339967942.1">
    <property type="nucleotide sequence ID" value="NZ_JBBHJY010000007.1"/>
</dbReference>
<keyword evidence="2" id="KW-0813">Transport</keyword>
<feature type="transmembrane region" description="Helical" evidence="6">
    <location>
        <begin position="50"/>
        <end position="73"/>
    </location>
</feature>
<feature type="domain" description="Major facilitator superfamily (MFS) profile" evidence="7">
    <location>
        <begin position="14"/>
        <end position="421"/>
    </location>
</feature>
<evidence type="ECO:0000313" key="9">
    <source>
        <dbReference type="Proteomes" id="UP001379235"/>
    </source>
</evidence>
<dbReference type="PANTHER" id="PTHR23505:SF79">
    <property type="entry name" value="PROTEIN SPINSTER"/>
    <property type="match status" value="1"/>
</dbReference>